<dbReference type="InterPro" id="IPR051686">
    <property type="entry name" value="Lipoprotein_DolP"/>
</dbReference>
<dbReference type="InterPro" id="IPR007055">
    <property type="entry name" value="BON_dom"/>
</dbReference>
<feature type="region of interest" description="Disordered" evidence="1">
    <location>
        <begin position="314"/>
        <end position="333"/>
    </location>
</feature>
<dbReference type="RefSeq" id="WP_201369042.1">
    <property type="nucleotide sequence ID" value="NZ_BNJG01000001.1"/>
</dbReference>
<reference evidence="3 4" key="1">
    <citation type="journal article" date="2021" name="Int. J. Syst. Evol. Microbiol.">
        <title>Reticulibacter mediterranei gen. nov., sp. nov., within the new family Reticulibacteraceae fam. nov., and Ktedonospora formicarum gen. nov., sp. nov., Ktedonobacter robiniae sp. nov., Dictyobacter formicarum sp. nov. and Dictyobacter arantiisoli sp. nov., belonging to the class Ktedonobacteria.</title>
        <authorList>
            <person name="Yabe S."/>
            <person name="Zheng Y."/>
            <person name="Wang C.M."/>
            <person name="Sakai Y."/>
            <person name="Abe K."/>
            <person name="Yokota A."/>
            <person name="Donadio S."/>
            <person name="Cavaletti L."/>
            <person name="Monciardini P."/>
        </authorList>
    </citation>
    <scope>NUCLEOTIDE SEQUENCE [LARGE SCALE GENOMIC DNA]</scope>
    <source>
        <strain evidence="3 4">SOSP1-30</strain>
    </source>
</reference>
<dbReference type="PANTHER" id="PTHR34606">
    <property type="entry name" value="BON DOMAIN-CONTAINING PROTEIN"/>
    <property type="match status" value="1"/>
</dbReference>
<evidence type="ECO:0000313" key="3">
    <source>
        <dbReference type="EMBL" id="GHO52098.1"/>
    </source>
</evidence>
<dbReference type="PROSITE" id="PS50914">
    <property type="entry name" value="BON"/>
    <property type="match status" value="1"/>
</dbReference>
<dbReference type="Pfam" id="PF04972">
    <property type="entry name" value="BON"/>
    <property type="match status" value="1"/>
</dbReference>
<sequence>METTTTSISEMQKFIFGSKVYCSDGESGTLTHIGFDARDWRAIVLGVRLGRFMGRTVYVPFNTVASASSNGVNLTISRDELEQARKEAPGAAMFDSRSQVHHSESGSTGALYLIAVHPGSGELAYVVAKSLKGQDVLLARRYLSRLESGRIEASLPEATLQSLPNYRPDGELQNEVEEILFELGPLHIDFKGMDILVLDSVLYLEGNISSSLRSDVVTNQALGVPGLLEIKNRLVADDTLASQLAMAMAHDPRTQELPIGVYPRLGNVRLSGSVHNEAQKQSAEEIASKFPGVRSVENELRVNPATSMLYVLSSTESQETQDQIPGKYIRHTK</sequence>
<name>A0ABQ3UHE4_9CHLR</name>
<protein>
    <recommendedName>
        <fullName evidence="2">BON domain-containing protein</fullName>
    </recommendedName>
</protein>
<accession>A0ABQ3UHE4</accession>
<evidence type="ECO:0000259" key="2">
    <source>
        <dbReference type="PROSITE" id="PS50914"/>
    </source>
</evidence>
<dbReference type="InterPro" id="IPR011033">
    <property type="entry name" value="PRC_barrel-like_sf"/>
</dbReference>
<gene>
    <name evidence="3" type="ORF">KSB_05730</name>
</gene>
<keyword evidence="4" id="KW-1185">Reference proteome</keyword>
<proteinExistence type="predicted"/>
<comment type="caution">
    <text evidence="3">The sequence shown here is derived from an EMBL/GenBank/DDBJ whole genome shotgun (WGS) entry which is preliminary data.</text>
</comment>
<dbReference type="Proteomes" id="UP000654345">
    <property type="component" value="Unassembled WGS sequence"/>
</dbReference>
<organism evidence="3 4">
    <name type="scientific">Ktedonobacter robiniae</name>
    <dbReference type="NCBI Taxonomy" id="2778365"/>
    <lineage>
        <taxon>Bacteria</taxon>
        <taxon>Bacillati</taxon>
        <taxon>Chloroflexota</taxon>
        <taxon>Ktedonobacteria</taxon>
        <taxon>Ktedonobacterales</taxon>
        <taxon>Ktedonobacteraceae</taxon>
        <taxon>Ktedonobacter</taxon>
    </lineage>
</organism>
<dbReference type="Gene3D" id="3.30.1340.30">
    <property type="match status" value="1"/>
</dbReference>
<feature type="compositionally biased region" description="Polar residues" evidence="1">
    <location>
        <begin position="314"/>
        <end position="323"/>
    </location>
</feature>
<dbReference type="EMBL" id="BNJG01000001">
    <property type="protein sequence ID" value="GHO52098.1"/>
    <property type="molecule type" value="Genomic_DNA"/>
</dbReference>
<evidence type="ECO:0000313" key="4">
    <source>
        <dbReference type="Proteomes" id="UP000654345"/>
    </source>
</evidence>
<feature type="domain" description="BON" evidence="2">
    <location>
        <begin position="236"/>
        <end position="304"/>
    </location>
</feature>
<dbReference type="SUPFAM" id="SSF50346">
    <property type="entry name" value="PRC-barrel domain"/>
    <property type="match status" value="1"/>
</dbReference>
<evidence type="ECO:0000256" key="1">
    <source>
        <dbReference type="SAM" id="MobiDB-lite"/>
    </source>
</evidence>
<dbReference type="PANTHER" id="PTHR34606:SF15">
    <property type="entry name" value="BON DOMAIN-CONTAINING PROTEIN"/>
    <property type="match status" value="1"/>
</dbReference>